<proteinExistence type="evidence at transcript level"/>
<organism evidence="2">
    <name type="scientific">Mus musculus</name>
    <name type="common">Mouse</name>
    <dbReference type="NCBI Taxonomy" id="10090"/>
    <lineage>
        <taxon>Eukaryota</taxon>
        <taxon>Metazoa</taxon>
        <taxon>Chordata</taxon>
        <taxon>Craniata</taxon>
        <taxon>Vertebrata</taxon>
        <taxon>Euteleostomi</taxon>
        <taxon>Mammalia</taxon>
        <taxon>Eutheria</taxon>
        <taxon>Euarchontoglires</taxon>
        <taxon>Glires</taxon>
        <taxon>Rodentia</taxon>
        <taxon>Myomorpha</taxon>
        <taxon>Muroidea</taxon>
        <taxon>Muridae</taxon>
        <taxon>Murinae</taxon>
        <taxon>Mus</taxon>
        <taxon>Mus</taxon>
    </lineage>
</organism>
<evidence type="ECO:0000256" key="1">
    <source>
        <dbReference type="SAM" id="MobiDB-lite"/>
    </source>
</evidence>
<gene>
    <name evidence="3" type="primary">Prkn</name>
    <name evidence="3" type="synonym">Park2</name>
</gene>
<dbReference type="EMBL" id="AK137478">
    <property type="protein sequence ID" value="BAE23371.1"/>
    <property type="molecule type" value="mRNA"/>
</dbReference>
<feature type="non-terminal residue" evidence="2">
    <location>
        <position position="1"/>
    </location>
</feature>
<evidence type="ECO:0000313" key="3">
    <source>
        <dbReference type="MGI" id="MGI:1355296"/>
    </source>
</evidence>
<reference evidence="2" key="4">
    <citation type="journal article" date="2001" name="Nature">
        <title>Functional annotation of a full-length mouse cDNA collection.</title>
        <authorList>
            <consortium name="The RIKEN Genome Exploration Research Group Phase II Team and the FANTOM Consortium"/>
        </authorList>
    </citation>
    <scope>NUCLEOTIDE SEQUENCE</scope>
    <source>
        <strain evidence="2">C57BL/6J</strain>
        <tissue evidence="2">Bone</tissue>
    </source>
</reference>
<name>Q3UVA0_MOUSE</name>
<dbReference type="AGR" id="MGI:1355296"/>
<reference evidence="2" key="6">
    <citation type="submission" date="2004-03" db="EMBL/GenBank/DDBJ databases">
        <authorList>
            <person name="Arakawa T."/>
            <person name="Carninci P."/>
            <person name="Fukuda S."/>
            <person name="Hashizume W."/>
            <person name="Hayashida K."/>
            <person name="Hori F."/>
            <person name="Iida J."/>
            <person name="Imamura K."/>
            <person name="Imotani K."/>
            <person name="Itoh M."/>
            <person name="Kanagawa S."/>
            <person name="Kawai J."/>
            <person name="Kojima M."/>
            <person name="Konno H."/>
            <person name="Murata M."/>
            <person name="Nakamura M."/>
            <person name="Ninomiya N."/>
            <person name="Nishiyori H."/>
            <person name="Nomura K."/>
            <person name="Ohno M."/>
            <person name="Sakazume N."/>
            <person name="Sano H."/>
            <person name="Sasaki D."/>
            <person name="Shibata K."/>
            <person name="Shiraki T."/>
            <person name="Tagami M."/>
            <person name="Tagami Y."/>
            <person name="Waki K."/>
            <person name="Watahiki A."/>
            <person name="Muramatsu M."/>
            <person name="Hayashizaki Y."/>
        </authorList>
    </citation>
    <scope>NUCLEOTIDE SEQUENCE</scope>
    <source>
        <strain evidence="2">C57BL/6J</strain>
        <tissue evidence="2">Bone</tissue>
    </source>
</reference>
<sequence length="102" mass="11562">NLTETLVGGSGGRQCPRRSFSTRSHHPPGDHDRNLYTVSRPSLSLEIDVQYLFNESVFRGKGLFCINTMENGIILHWCSTETQRDSYEVTSHQLRVNLSTAH</sequence>
<reference evidence="2" key="7">
    <citation type="journal article" date="2005" name="Science">
        <title>The Transcriptional Landscape of the Mammalian Genome.</title>
        <authorList>
            <consortium name="The FANTOM Consortium"/>
            <consortium name="Riken Genome Exploration Research Group and Genome Science Group (Genome Network Project Core Group)"/>
        </authorList>
    </citation>
    <scope>NUCLEOTIDE SEQUENCE</scope>
    <source>
        <strain evidence="2">C57BL/6J</strain>
        <tissue evidence="2">Bone</tissue>
    </source>
</reference>
<reference evidence="2" key="5">
    <citation type="journal article" date="2002" name="Nature">
        <title>Analysis of the mouse transcriptome based on functional annotation of 60,770 full-length cDNAs.</title>
        <authorList>
            <consortium name="The FANTOM Consortium and the RIKEN Genome Exploration Research Group Phase I and II Team"/>
        </authorList>
    </citation>
    <scope>NUCLEOTIDE SEQUENCE</scope>
    <source>
        <strain evidence="2">C57BL/6J</strain>
        <tissue evidence="2">Bone</tissue>
    </source>
</reference>
<reference evidence="2" key="1">
    <citation type="journal article" date="1999" name="Methods Enzymol.">
        <title>High-efficiency full-length cDNA cloning.</title>
        <authorList>
            <person name="Carninci P."/>
            <person name="Hayashizaki Y."/>
        </authorList>
    </citation>
    <scope>NUCLEOTIDE SEQUENCE</scope>
    <source>
        <strain evidence="2">C57BL/6J</strain>
        <tissue evidence="2">Bone</tissue>
    </source>
</reference>
<feature type="region of interest" description="Disordered" evidence="1">
    <location>
        <begin position="1"/>
        <end position="35"/>
    </location>
</feature>
<evidence type="ECO:0000313" key="2">
    <source>
        <dbReference type="EMBL" id="BAE23371.1"/>
    </source>
</evidence>
<reference evidence="2" key="8">
    <citation type="journal article" date="2005" name="Science">
        <title>Antisense Transcription in the Mammalian Transcriptome.</title>
        <authorList>
            <consortium name="RIKEN Genome Exploration Research Group and Genome Science Group (Genome Network Project Core Group) and the FANTOM Consortium"/>
        </authorList>
    </citation>
    <scope>NUCLEOTIDE SEQUENCE</scope>
    <source>
        <strain evidence="2">C57BL/6J</strain>
        <tissue evidence="2">Bone</tissue>
    </source>
</reference>
<reference evidence="2" key="3">
    <citation type="journal article" date="2000" name="Genome Res.">
        <title>RIKEN integrated sequence analysis (RISA) system--384-format sequencing pipeline with 384 multicapillary sequencer.</title>
        <authorList>
            <person name="Shibata K."/>
            <person name="Itoh M."/>
            <person name="Aizawa K."/>
            <person name="Nagaoka S."/>
            <person name="Sasaki N."/>
            <person name="Carninci P."/>
            <person name="Konno H."/>
            <person name="Akiyama J."/>
            <person name="Nishi K."/>
            <person name="Kitsunai T."/>
            <person name="Tashiro H."/>
            <person name="Itoh M."/>
            <person name="Sumi N."/>
            <person name="Ishii Y."/>
            <person name="Nakamura S."/>
            <person name="Hazama M."/>
            <person name="Nishine T."/>
            <person name="Harada A."/>
            <person name="Yamamoto R."/>
            <person name="Matsumoto H."/>
            <person name="Sakaguchi S."/>
            <person name="Ikegami T."/>
            <person name="Kashiwagi K."/>
            <person name="Fujiwake S."/>
            <person name="Inoue K."/>
            <person name="Togawa Y."/>
            <person name="Izawa M."/>
            <person name="Ohara E."/>
            <person name="Watahiki M."/>
            <person name="Yoneda Y."/>
            <person name="Ishikawa T."/>
            <person name="Ozawa K."/>
            <person name="Tanaka T."/>
            <person name="Matsuura S."/>
            <person name="Kawai J."/>
            <person name="Okazaki Y."/>
            <person name="Muramatsu M."/>
            <person name="Inoue Y."/>
            <person name="Kira A."/>
            <person name="Hayashizaki Y."/>
        </authorList>
    </citation>
    <scope>NUCLEOTIDE SEQUENCE</scope>
    <source>
        <strain evidence="2">C57BL/6J</strain>
        <tissue evidence="2">Bone</tissue>
    </source>
</reference>
<reference evidence="2" key="2">
    <citation type="journal article" date="2000" name="Genome Res.">
        <title>Normalization and subtraction of cap-trapper-selected cDNAs to prepare full-length cDNA libraries for rapid discovery of new genes.</title>
        <authorList>
            <person name="Carninci P."/>
            <person name="Shibata Y."/>
            <person name="Hayatsu N."/>
            <person name="Sugahara Y."/>
            <person name="Shibata K."/>
            <person name="Itoh M."/>
            <person name="Konno H."/>
            <person name="Okazaki Y."/>
            <person name="Muramatsu M."/>
            <person name="Hayashizaki Y."/>
        </authorList>
    </citation>
    <scope>NUCLEOTIDE SEQUENCE</scope>
    <source>
        <strain evidence="2">C57BL/6J</strain>
        <tissue evidence="2">Bone</tissue>
    </source>
</reference>
<accession>Q3UVA0</accession>
<dbReference type="MGI" id="MGI:1355296">
    <property type="gene designation" value="Prkn"/>
</dbReference>
<protein>
    <submittedName>
        <fullName evidence="2">Uncharacterized protein</fullName>
    </submittedName>
</protein>
<dbReference type="AlphaFoldDB" id="Q3UVA0"/>